<dbReference type="InterPro" id="IPR024983">
    <property type="entry name" value="CHAT_dom"/>
</dbReference>
<evidence type="ECO:0000256" key="2">
    <source>
        <dbReference type="ARBA" id="ARBA00009622"/>
    </source>
</evidence>
<keyword evidence="7" id="KW-0175">Coiled coil</keyword>
<dbReference type="RefSeq" id="WP_272144786.1">
    <property type="nucleotide sequence ID" value="NZ_JAQNDM010000002.1"/>
</dbReference>
<evidence type="ECO:0000313" key="13">
    <source>
        <dbReference type="EMBL" id="MDC0714217.1"/>
    </source>
</evidence>
<dbReference type="Proteomes" id="UP001221838">
    <property type="component" value="Unassembled WGS sequence"/>
</dbReference>
<evidence type="ECO:0000256" key="8">
    <source>
        <dbReference type="ARBA" id="ARBA00023175"/>
    </source>
</evidence>
<evidence type="ECO:0000256" key="3">
    <source>
        <dbReference type="ARBA" id="ARBA00022490"/>
    </source>
</evidence>
<dbReference type="PRINTS" id="PR00381">
    <property type="entry name" value="KINESINLIGHT"/>
</dbReference>
<comment type="subcellular location">
    <subcellularLocation>
        <location evidence="1">Cytoplasm</location>
        <location evidence="1">Cytoskeleton</location>
    </subcellularLocation>
</comment>
<dbReference type="InterPro" id="IPR019734">
    <property type="entry name" value="TPR_rpt"/>
</dbReference>
<keyword evidence="9" id="KW-0206">Cytoskeleton</keyword>
<sequence>MRQTFTWMIAIFIFRAAEGQTSDEKIDARLIEAQAFFDEATKLLDAGNYSEAFTQAEQALSLRETILGGSHPDVASCLNLVGNIYRRKGVLATAEPLFQRALDIREASLGKNHPAVADSLNDFALLYSDKGLYDRAEPLFQRALDIREASLGKDHPAVADSLNGFALLYFDKGLYDRAEPLIQRALAIQEASLGKNHPKVAGSLSNLALLYYTRELYDRAEPLIQRALAIQEASLGKNHPKVAGLLHNLALLYKGQGLYDQAVPFLQRALTIQEASLGKHHPTVGINLNNLADLYFTQGLYGQAEPLFQHALDVQEAALGKNHPLVAGTLQNLANLYADQGLYGRAEPLLQRSLNAQEASFGKNHPNVAGPLISLAILYSQQGLYDSATPLFQRALTIQETSLGKNHPAIADSLNNLATIYSHQGLHSQIEPLLQRALAIQEAARGKNHPSIADSLTNLAIFYYDQGLYGRVEPLLRRVLTIREAALGNSHPDIAATLHNLAVLYRSQKLYGRAEPLFRRALAIQEAALGKSHPSVAEDLNEFGILRLAQNRLSDALPFFFSSFSISERRLRHEALDFSESRLSSFLAHLLDGEQRLYALLRAYPQDTRVQRLALTAALLLKGRSVSENASISRALYLRMGSEDRDSFERLRGLRTQLASLSFSRPSFLSPEAYQQRIQALTQEGDSLEAELAKRSAPLRSISSLPFPDNIVDRVSSSLPKDSALVEFIAYNDSPLIRKPSIARTKNASHLRYLALVLFPDASIRSVDLGPAFPIDQAASRLRDALADKDASFQTASQQFYQSTFAPLRPLLGSTRRIFLSTDGQLSLVPFSALHDGHAFLLDSFDFSYLTSGRELLPRPPDSAPSSSVFVFADPDFSSSFSPVPYGSLPSTPPSDALERFFSLPPSNLDRSAWVPLPGARLEAYAIQRLIPQAQLFLGPDASKQRLLNLPTPGILHLATHGFFLGNPSASSSAEYRGLAFVDSLGGAPPPQPEPLLNSGLVLAGALATAASSPPAPEASLVTALELAGLNLWGTQLVVLSACDTGRGEVHLGQGVYGLRRALMAAGTETLLISLWKVNDNSTHFLMDLYYRNLLKGLGRASALREAMLSLRTTHPHPHAWAPFIALGSNAPLRSMTPIPAQTPKPAPKPDDSH</sequence>
<organism evidence="13 14">
    <name type="scientific">Stigmatella ashevillensis</name>
    <dbReference type="NCBI Taxonomy" id="2995309"/>
    <lineage>
        <taxon>Bacteria</taxon>
        <taxon>Pseudomonadati</taxon>
        <taxon>Myxococcota</taxon>
        <taxon>Myxococcia</taxon>
        <taxon>Myxococcales</taxon>
        <taxon>Cystobacterineae</taxon>
        <taxon>Archangiaceae</taxon>
        <taxon>Stigmatella</taxon>
    </lineage>
</organism>
<feature type="region of interest" description="Disordered" evidence="11">
    <location>
        <begin position="1135"/>
        <end position="1154"/>
    </location>
</feature>
<evidence type="ECO:0000256" key="4">
    <source>
        <dbReference type="ARBA" id="ARBA00022701"/>
    </source>
</evidence>
<keyword evidence="6 10" id="KW-0802">TPR repeat</keyword>
<keyword evidence="5" id="KW-0677">Repeat</keyword>
<dbReference type="InterPro" id="IPR011990">
    <property type="entry name" value="TPR-like_helical_dom_sf"/>
</dbReference>
<dbReference type="EMBL" id="JAQNDM010000002">
    <property type="protein sequence ID" value="MDC0714217.1"/>
    <property type="molecule type" value="Genomic_DNA"/>
</dbReference>
<dbReference type="SUPFAM" id="SSF48452">
    <property type="entry name" value="TPR-like"/>
    <property type="match status" value="3"/>
</dbReference>
<evidence type="ECO:0000256" key="10">
    <source>
        <dbReference type="PROSITE-ProRule" id="PRU00339"/>
    </source>
</evidence>
<feature type="domain" description="CHAT" evidence="12">
    <location>
        <begin position="796"/>
        <end position="1129"/>
    </location>
</feature>
<evidence type="ECO:0000313" key="14">
    <source>
        <dbReference type="Proteomes" id="UP001221838"/>
    </source>
</evidence>
<name>A0ABT5DKP0_9BACT</name>
<evidence type="ECO:0000256" key="1">
    <source>
        <dbReference type="ARBA" id="ARBA00004245"/>
    </source>
</evidence>
<dbReference type="Pfam" id="PF12770">
    <property type="entry name" value="CHAT"/>
    <property type="match status" value="1"/>
</dbReference>
<keyword evidence="14" id="KW-1185">Reference proteome</keyword>
<dbReference type="SMART" id="SM00028">
    <property type="entry name" value="TPR"/>
    <property type="match status" value="13"/>
</dbReference>
<evidence type="ECO:0000256" key="7">
    <source>
        <dbReference type="ARBA" id="ARBA00023054"/>
    </source>
</evidence>
<evidence type="ECO:0000256" key="6">
    <source>
        <dbReference type="ARBA" id="ARBA00022803"/>
    </source>
</evidence>
<feature type="repeat" description="TPR" evidence="10">
    <location>
        <begin position="117"/>
        <end position="150"/>
    </location>
</feature>
<comment type="similarity">
    <text evidence="2">Belongs to the kinesin light chain family.</text>
</comment>
<protein>
    <submittedName>
        <fullName evidence="13">Tetratricopeptide repeat protein</fullName>
    </submittedName>
</protein>
<gene>
    <name evidence="13" type="ORF">POL68_37495</name>
</gene>
<evidence type="ECO:0000256" key="11">
    <source>
        <dbReference type="SAM" id="MobiDB-lite"/>
    </source>
</evidence>
<feature type="repeat" description="TPR" evidence="10">
    <location>
        <begin position="243"/>
        <end position="276"/>
    </location>
</feature>
<dbReference type="Gene3D" id="1.25.40.10">
    <property type="entry name" value="Tetratricopeptide repeat domain"/>
    <property type="match status" value="4"/>
</dbReference>
<comment type="caution">
    <text evidence="13">The sequence shown here is derived from an EMBL/GenBank/DDBJ whole genome shotgun (WGS) entry which is preliminary data.</text>
</comment>
<dbReference type="PROSITE" id="PS50005">
    <property type="entry name" value="TPR"/>
    <property type="match status" value="3"/>
</dbReference>
<feature type="repeat" description="TPR" evidence="10">
    <location>
        <begin position="369"/>
        <end position="402"/>
    </location>
</feature>
<dbReference type="Pfam" id="PF13424">
    <property type="entry name" value="TPR_12"/>
    <property type="match status" value="5"/>
</dbReference>
<evidence type="ECO:0000256" key="5">
    <source>
        <dbReference type="ARBA" id="ARBA00022737"/>
    </source>
</evidence>
<proteinExistence type="inferred from homology"/>
<keyword evidence="4" id="KW-0493">Microtubule</keyword>
<dbReference type="PANTHER" id="PTHR45783">
    <property type="entry name" value="KINESIN LIGHT CHAIN"/>
    <property type="match status" value="1"/>
</dbReference>
<evidence type="ECO:0000256" key="9">
    <source>
        <dbReference type="ARBA" id="ARBA00023212"/>
    </source>
</evidence>
<keyword evidence="3" id="KW-0963">Cytoplasm</keyword>
<dbReference type="PANTHER" id="PTHR45783:SF3">
    <property type="entry name" value="KINESIN LIGHT CHAIN"/>
    <property type="match status" value="1"/>
</dbReference>
<dbReference type="InterPro" id="IPR002151">
    <property type="entry name" value="Kinesin_light"/>
</dbReference>
<accession>A0ABT5DKP0</accession>
<reference evidence="13 14" key="1">
    <citation type="submission" date="2022-11" db="EMBL/GenBank/DDBJ databases">
        <title>Minimal conservation of predation-associated metabolite biosynthetic gene clusters underscores biosynthetic potential of Myxococcota including descriptions for ten novel species: Archangium lansinium sp. nov., Myxococcus landrumus sp. nov., Nannocystis bai.</title>
        <authorList>
            <person name="Ahearne A."/>
            <person name="Stevens C."/>
            <person name="Dowd S."/>
        </authorList>
    </citation>
    <scope>NUCLEOTIDE SEQUENCE [LARGE SCALE GENOMIC DNA]</scope>
    <source>
        <strain evidence="13 14">NCWAL01</strain>
    </source>
</reference>
<evidence type="ECO:0000259" key="12">
    <source>
        <dbReference type="Pfam" id="PF12770"/>
    </source>
</evidence>
<keyword evidence="8" id="KW-0505">Motor protein</keyword>
<dbReference type="Pfam" id="PF13374">
    <property type="entry name" value="TPR_10"/>
    <property type="match status" value="2"/>
</dbReference>